<feature type="domain" description="UVR" evidence="14">
    <location>
        <begin position="607"/>
        <end position="642"/>
    </location>
</feature>
<evidence type="ECO:0000256" key="12">
    <source>
        <dbReference type="HAMAP-Rule" id="MF_00204"/>
    </source>
</evidence>
<evidence type="ECO:0000256" key="13">
    <source>
        <dbReference type="RuleBase" id="RU003587"/>
    </source>
</evidence>
<dbReference type="GO" id="GO:0016887">
    <property type="term" value="F:ATP hydrolysis activity"/>
    <property type="evidence" value="ECO:0007669"/>
    <property type="project" value="InterPro"/>
</dbReference>
<dbReference type="Gene3D" id="3.40.50.300">
    <property type="entry name" value="P-loop containing nucleotide triphosphate hydrolases"/>
    <property type="match status" value="3"/>
</dbReference>
<reference evidence="17 18" key="1">
    <citation type="journal article" date="2013" name="Nature">
        <title>Anaerobic oxidation of methane coupled to nitrate reduction in a novel archaeal lineage.</title>
        <authorList>
            <person name="Haroon M.F."/>
            <person name="Hu S."/>
            <person name="Shi Y."/>
            <person name="Imelfort M."/>
            <person name="Keller J."/>
            <person name="Hugenholtz P."/>
            <person name="Yuan Z."/>
            <person name="Tyson G.W."/>
        </authorList>
    </citation>
    <scope>NUCLEOTIDE SEQUENCE [LARGE SCALE GENOMIC DNA]</scope>
    <source>
        <strain evidence="17 18">ANME-2d</strain>
    </source>
</reference>
<dbReference type="PANTHER" id="PTHR24029:SF0">
    <property type="entry name" value="UVRABC SYSTEM PROTEIN B"/>
    <property type="match status" value="1"/>
</dbReference>
<dbReference type="InterPro" id="IPR001650">
    <property type="entry name" value="Helicase_C-like"/>
</dbReference>
<dbReference type="PROSITE" id="PS51192">
    <property type="entry name" value="HELICASE_ATP_BIND_1"/>
    <property type="match status" value="1"/>
</dbReference>
<dbReference type="InterPro" id="IPR041471">
    <property type="entry name" value="UvrB_inter"/>
</dbReference>
<dbReference type="NCBIfam" id="NF003673">
    <property type="entry name" value="PRK05298.1"/>
    <property type="match status" value="1"/>
</dbReference>
<dbReference type="GO" id="GO:0120545">
    <property type="term" value="F:nucleic acid conformation isomerase activity"/>
    <property type="evidence" value="ECO:0007669"/>
    <property type="project" value="UniProtKB-ARBA"/>
</dbReference>
<keyword evidence="3 12" id="KW-0963">Cytoplasm</keyword>
<dbReference type="SMART" id="SM00490">
    <property type="entry name" value="HELICc"/>
    <property type="match status" value="1"/>
</dbReference>
<evidence type="ECO:0000256" key="3">
    <source>
        <dbReference type="ARBA" id="ARBA00022490"/>
    </source>
</evidence>
<dbReference type="PROSITE" id="PS50151">
    <property type="entry name" value="UVR"/>
    <property type="match status" value="1"/>
</dbReference>
<feature type="domain" description="Helicase ATP-binding" evidence="15">
    <location>
        <begin position="25"/>
        <end position="173"/>
    </location>
</feature>
<dbReference type="CDD" id="cd17916">
    <property type="entry name" value="DEXHc_UvrB"/>
    <property type="match status" value="1"/>
</dbReference>
<dbReference type="Pfam" id="PF00271">
    <property type="entry name" value="Helicase_C"/>
    <property type="match status" value="1"/>
</dbReference>
<dbReference type="Pfam" id="PF02151">
    <property type="entry name" value="UVR"/>
    <property type="match status" value="1"/>
</dbReference>
<dbReference type="GO" id="GO:0009381">
    <property type="term" value="F:excinuclease ABC activity"/>
    <property type="evidence" value="ECO:0007669"/>
    <property type="project" value="UniProtKB-UniRule"/>
</dbReference>
<dbReference type="InterPro" id="IPR036876">
    <property type="entry name" value="UVR_dom_sf"/>
</dbReference>
<keyword evidence="12 13" id="KW-0742">SOS response</keyword>
<keyword evidence="6 12" id="KW-0228">DNA excision</keyword>
<dbReference type="PANTHER" id="PTHR24029">
    <property type="entry name" value="UVRABC SYSTEM PROTEIN B"/>
    <property type="match status" value="1"/>
</dbReference>
<accession>A0A062V7P5</accession>
<comment type="domain">
    <text evidence="12">The beta-hairpin motif is involved in DNA binding.</text>
</comment>
<dbReference type="InterPro" id="IPR001943">
    <property type="entry name" value="UVR_dom"/>
</dbReference>
<evidence type="ECO:0000256" key="10">
    <source>
        <dbReference type="ARBA" id="ARBA00026033"/>
    </source>
</evidence>
<dbReference type="SUPFAM" id="SSF46600">
    <property type="entry name" value="C-terminal UvrC-binding domain of UvrB"/>
    <property type="match status" value="1"/>
</dbReference>
<evidence type="ECO:0000313" key="18">
    <source>
        <dbReference type="Proteomes" id="UP000027153"/>
    </source>
</evidence>
<evidence type="ECO:0000256" key="8">
    <source>
        <dbReference type="ARBA" id="ARBA00022881"/>
    </source>
</evidence>
<dbReference type="NCBIfam" id="TIGR00631">
    <property type="entry name" value="uvrb"/>
    <property type="match status" value="1"/>
</dbReference>
<evidence type="ECO:0000259" key="15">
    <source>
        <dbReference type="PROSITE" id="PS51192"/>
    </source>
</evidence>
<evidence type="ECO:0000256" key="11">
    <source>
        <dbReference type="ARBA" id="ARBA00029504"/>
    </source>
</evidence>
<dbReference type="GO" id="GO:0005524">
    <property type="term" value="F:ATP binding"/>
    <property type="evidence" value="ECO:0007669"/>
    <property type="project" value="UniProtKB-UniRule"/>
</dbReference>
<evidence type="ECO:0000256" key="4">
    <source>
        <dbReference type="ARBA" id="ARBA00022741"/>
    </source>
</evidence>
<dbReference type="Pfam" id="PF04851">
    <property type="entry name" value="ResIII"/>
    <property type="match status" value="1"/>
</dbReference>
<dbReference type="GO" id="GO:0006289">
    <property type="term" value="P:nucleotide-excision repair"/>
    <property type="evidence" value="ECO:0007669"/>
    <property type="project" value="UniProtKB-UniRule"/>
</dbReference>
<dbReference type="Pfam" id="PF17757">
    <property type="entry name" value="UvrB_inter"/>
    <property type="match status" value="1"/>
</dbReference>
<dbReference type="SMART" id="SM00487">
    <property type="entry name" value="DEXDc"/>
    <property type="match status" value="1"/>
</dbReference>
<dbReference type="PATRIC" id="fig|1392998.3.peg.1178"/>
<comment type="function">
    <text evidence="12">The UvrABC repair system catalyzes the recognition and processing of DNA lesions. A damage recognition complex composed of 2 UvrA and 2 UvrB subunits scans DNA for abnormalities. Upon binding of the UvrA(2)B(2) complex to a putative damaged site, the DNA wraps around one UvrB monomer. DNA wrap is dependent on ATP binding by UvrB and probably causes local melting of the DNA helix, facilitating insertion of UvrB beta-hairpin between the DNA strands. Then UvrB probes one DNA strand for the presence of a lesion. If a lesion is found the UvrA subunits dissociate and the UvrB-DNA preincision complex is formed. This complex is subsequently bound by UvrC and the second UvrB is released. If no lesion is found, the DNA wraps around the other UvrB subunit that will check the other stand for damage.</text>
</comment>
<dbReference type="RefSeq" id="WP_048089474.1">
    <property type="nucleotide sequence ID" value="NZ_JMIY01000002.1"/>
</dbReference>
<keyword evidence="9 12" id="KW-0234">DNA repair</keyword>
<dbReference type="InterPro" id="IPR024759">
    <property type="entry name" value="UvrB_YAD/RRR_dom"/>
</dbReference>
<evidence type="ECO:0000256" key="7">
    <source>
        <dbReference type="ARBA" id="ARBA00022840"/>
    </source>
</evidence>
<dbReference type="GO" id="GO:0003677">
    <property type="term" value="F:DNA binding"/>
    <property type="evidence" value="ECO:0007669"/>
    <property type="project" value="UniProtKB-UniRule"/>
</dbReference>
<dbReference type="PROSITE" id="PS51194">
    <property type="entry name" value="HELICASE_CTER"/>
    <property type="match status" value="1"/>
</dbReference>
<dbReference type="InterPro" id="IPR027417">
    <property type="entry name" value="P-loop_NTPase"/>
</dbReference>
<evidence type="ECO:0000259" key="14">
    <source>
        <dbReference type="PROSITE" id="PS50151"/>
    </source>
</evidence>
<dbReference type="InterPro" id="IPR014001">
    <property type="entry name" value="Helicase_ATP-bd"/>
</dbReference>
<evidence type="ECO:0000256" key="5">
    <source>
        <dbReference type="ARBA" id="ARBA00022763"/>
    </source>
</evidence>
<keyword evidence="7 12" id="KW-0067">ATP-binding</keyword>
<keyword evidence="4 12" id="KW-0547">Nucleotide-binding</keyword>
<dbReference type="GO" id="GO:0005737">
    <property type="term" value="C:cytoplasm"/>
    <property type="evidence" value="ECO:0007669"/>
    <property type="project" value="UniProtKB-SubCell"/>
</dbReference>
<dbReference type="CDD" id="cd18790">
    <property type="entry name" value="SF2_C_UvrB"/>
    <property type="match status" value="1"/>
</dbReference>
<feature type="binding site" evidence="12">
    <location>
        <begin position="38"/>
        <end position="45"/>
    </location>
    <ligand>
        <name>ATP</name>
        <dbReference type="ChEBI" id="CHEBI:30616"/>
    </ligand>
</feature>
<dbReference type="Pfam" id="PF12344">
    <property type="entry name" value="UvrB"/>
    <property type="match status" value="1"/>
</dbReference>
<dbReference type="Proteomes" id="UP000027153">
    <property type="component" value="Unassembled WGS sequence"/>
</dbReference>
<evidence type="ECO:0000256" key="2">
    <source>
        <dbReference type="ARBA" id="ARBA00008533"/>
    </source>
</evidence>
<dbReference type="InterPro" id="IPR006935">
    <property type="entry name" value="Helicase/UvrB_N"/>
</dbReference>
<dbReference type="HAMAP" id="MF_00204">
    <property type="entry name" value="UvrB"/>
    <property type="match status" value="1"/>
</dbReference>
<dbReference type="GO" id="GO:0009432">
    <property type="term" value="P:SOS response"/>
    <property type="evidence" value="ECO:0007669"/>
    <property type="project" value="UniProtKB-UniRule"/>
</dbReference>
<dbReference type="Gene3D" id="4.10.860.10">
    <property type="entry name" value="UVR domain"/>
    <property type="match status" value="1"/>
</dbReference>
<keyword evidence="5 12" id="KW-0227">DNA damage</keyword>
<comment type="similarity">
    <text evidence="2 12 13">Belongs to the UvrB family.</text>
</comment>
<evidence type="ECO:0000313" key="17">
    <source>
        <dbReference type="EMBL" id="KCZ72583.1"/>
    </source>
</evidence>
<evidence type="ECO:0000256" key="9">
    <source>
        <dbReference type="ARBA" id="ARBA00023204"/>
    </source>
</evidence>
<keyword evidence="18" id="KW-1185">Reference proteome</keyword>
<proteinExistence type="inferred from homology"/>
<name>A0A062V7P5_9EURY</name>
<comment type="subunit">
    <text evidence="10 12 13">Forms a heterotetramer with UvrA during the search for lesions. Interacts with UvrC in an incision complex.</text>
</comment>
<dbReference type="InterPro" id="IPR004807">
    <property type="entry name" value="UvrB"/>
</dbReference>
<organism evidence="17 18">
    <name type="scientific">Candidatus Methanoperedens nitratireducens</name>
    <dbReference type="NCBI Taxonomy" id="1392998"/>
    <lineage>
        <taxon>Archaea</taxon>
        <taxon>Methanobacteriati</taxon>
        <taxon>Methanobacteriota</taxon>
        <taxon>Stenosarchaea group</taxon>
        <taxon>Methanomicrobia</taxon>
        <taxon>Methanosarcinales</taxon>
        <taxon>ANME-2 cluster</taxon>
        <taxon>Candidatus Methanoperedentaceae</taxon>
        <taxon>Candidatus Methanoperedens</taxon>
    </lineage>
</organism>
<feature type="short sequence motif" description="Beta-hairpin" evidence="12">
    <location>
        <begin position="91"/>
        <end position="114"/>
    </location>
</feature>
<keyword evidence="8 12" id="KW-0267">Excision nuclease</keyword>
<dbReference type="GO" id="GO:0009380">
    <property type="term" value="C:excinuclease repair complex"/>
    <property type="evidence" value="ECO:0007669"/>
    <property type="project" value="InterPro"/>
</dbReference>
<gene>
    <name evidence="12" type="primary">uvrB</name>
    <name evidence="17" type="ORF">ANME2D_01012</name>
</gene>
<protein>
    <recommendedName>
        <fullName evidence="11 12">UvrABC system protein B</fullName>
        <shortName evidence="12">Protein UvrB</shortName>
    </recommendedName>
    <alternativeName>
        <fullName evidence="12">Excinuclease ABC subunit B</fullName>
    </alternativeName>
</protein>
<dbReference type="SUPFAM" id="SSF52540">
    <property type="entry name" value="P-loop containing nucleoside triphosphate hydrolases"/>
    <property type="match status" value="2"/>
</dbReference>
<dbReference type="EMBL" id="JMIY01000002">
    <property type="protein sequence ID" value="KCZ72583.1"/>
    <property type="molecule type" value="Genomic_DNA"/>
</dbReference>
<evidence type="ECO:0000256" key="1">
    <source>
        <dbReference type="ARBA" id="ARBA00004496"/>
    </source>
</evidence>
<sequence>MGRFKLVSGFEPKGDQIKAIEKLTFGLEQGMKHQTLLGVTGSGKTFTVANVIDKVQRPTLVISHNKTLAAQLYSEFKAFFPENAVEYFVSYYDYYQPEAYIPQTDTYIEKDASINDEINRMRLSATRSLFERRDVIVVASVSCIYGIGSPQEWHEMSLLLRKGEESSRRVILTKLVDMQYERNDIDFSTGKFRVRGDTIEVFPSYASSGTRIELFGDEIERISEFDILTGKILRESDAVVIYPAKHFVMPQEKLEAAIITIEAELRDRLHELRSAGKVLEAARLEQRTKFDIEMMREIGYCQGIENYSRHMDGRRPGEPPYTLLDYFPEDFLIVIDESHVTIPQLHGMHAGDRARKESLVNYGFRLPSAFDNRPFMFNEFETHVNQVLYVSATPAEYEISHSAQVVEQIIRPTGLVDPEIVVKPVKGQIDDLIAEIHAKIERKHRVLITTLTKRMAEDLTDYLLGAGIRTRYMHSEIETLERIEIIQSLRLGEFDVLVGINLLREGLDIPEVALVAILDADKEGYLRSERSLLQTTGRTSRNIEGRVVMYADRITGSMRRAIDETNRRREMQIKYNEEHNIIPQTIRKAVERREVVEETLPKEEEIFNYIVDLEAQMRRAAKNLEFEKAAVIRDRIAKLREEL</sequence>
<comment type="caution">
    <text evidence="17">The sequence shown here is derived from an EMBL/GenBank/DDBJ whole genome shotgun (WGS) entry which is preliminary data.</text>
</comment>
<evidence type="ECO:0000259" key="16">
    <source>
        <dbReference type="PROSITE" id="PS51194"/>
    </source>
</evidence>
<comment type="subcellular location">
    <subcellularLocation>
        <location evidence="1 12 13">Cytoplasm</location>
    </subcellularLocation>
</comment>
<evidence type="ECO:0000256" key="6">
    <source>
        <dbReference type="ARBA" id="ARBA00022769"/>
    </source>
</evidence>
<feature type="domain" description="Helicase C-terminal" evidence="16">
    <location>
        <begin position="428"/>
        <end position="590"/>
    </location>
</feature>
<dbReference type="OrthoDB" id="8371at2157"/>
<dbReference type="AlphaFoldDB" id="A0A062V7P5"/>